<keyword evidence="1" id="KW-0732">Signal</keyword>
<dbReference type="RefSeq" id="WP_147168452.1">
    <property type="nucleotide sequence ID" value="NZ_VOOR01000035.1"/>
</dbReference>
<dbReference type="AlphaFoldDB" id="A0A5C6RIY7"/>
<feature type="signal peptide" evidence="1">
    <location>
        <begin position="1"/>
        <end position="22"/>
    </location>
</feature>
<dbReference type="PROSITE" id="PS51257">
    <property type="entry name" value="PROKAR_LIPOPROTEIN"/>
    <property type="match status" value="1"/>
</dbReference>
<evidence type="ECO:0000313" key="3">
    <source>
        <dbReference type="Proteomes" id="UP000321580"/>
    </source>
</evidence>
<feature type="chain" id="PRO_5022800086" evidence="1">
    <location>
        <begin position="23"/>
        <end position="161"/>
    </location>
</feature>
<name>A0A5C6RIY7_9BACT</name>
<dbReference type="OrthoDB" id="1494142at2"/>
<dbReference type="EMBL" id="VOOR01000035">
    <property type="protein sequence ID" value="TXB62167.1"/>
    <property type="molecule type" value="Genomic_DNA"/>
</dbReference>
<proteinExistence type="predicted"/>
<accession>A0A5C6RIY7</accession>
<sequence>MRTILFSITLLLLLGSCQSSPTADLSPKDLMPYGIPVTVLAPDSVAVKSTDLGGIIKDVTLKGEDGRYDLQVMASSATSNDLARVKAEQLASVKGSRYFSKLIKEEVNGFLYEMALDSTTLNYGFRYIVLQGDQEIVFQSGMASTLALQEAERMYEAVKQQ</sequence>
<evidence type="ECO:0000256" key="1">
    <source>
        <dbReference type="SAM" id="SignalP"/>
    </source>
</evidence>
<evidence type="ECO:0000313" key="2">
    <source>
        <dbReference type="EMBL" id="TXB62167.1"/>
    </source>
</evidence>
<reference evidence="2 3" key="1">
    <citation type="submission" date="2019-08" db="EMBL/GenBank/DDBJ databases">
        <title>Genome of Phaeodactylibacter luteus.</title>
        <authorList>
            <person name="Bowman J.P."/>
        </authorList>
    </citation>
    <scope>NUCLEOTIDE SEQUENCE [LARGE SCALE GENOMIC DNA]</scope>
    <source>
        <strain evidence="2 3">KCTC 42180</strain>
    </source>
</reference>
<keyword evidence="3" id="KW-1185">Reference proteome</keyword>
<gene>
    <name evidence="2" type="ORF">FRY97_15400</name>
</gene>
<comment type="caution">
    <text evidence="2">The sequence shown here is derived from an EMBL/GenBank/DDBJ whole genome shotgun (WGS) entry which is preliminary data.</text>
</comment>
<dbReference type="Proteomes" id="UP000321580">
    <property type="component" value="Unassembled WGS sequence"/>
</dbReference>
<protein>
    <submittedName>
        <fullName evidence="2">Uncharacterized protein</fullName>
    </submittedName>
</protein>
<organism evidence="2 3">
    <name type="scientific">Phaeodactylibacter luteus</name>
    <dbReference type="NCBI Taxonomy" id="1564516"/>
    <lineage>
        <taxon>Bacteria</taxon>
        <taxon>Pseudomonadati</taxon>
        <taxon>Bacteroidota</taxon>
        <taxon>Saprospiria</taxon>
        <taxon>Saprospirales</taxon>
        <taxon>Haliscomenobacteraceae</taxon>
        <taxon>Phaeodactylibacter</taxon>
    </lineage>
</organism>